<keyword evidence="10" id="KW-1185">Reference proteome</keyword>
<dbReference type="Gene3D" id="2.40.50.1010">
    <property type="match status" value="1"/>
</dbReference>
<protein>
    <recommendedName>
        <fullName evidence="5">Exodeoxyribonuclease 7 large subunit</fullName>
        <ecNumber evidence="5">3.1.11.6</ecNumber>
    </recommendedName>
    <alternativeName>
        <fullName evidence="5">Exodeoxyribonuclease VII large subunit</fullName>
        <shortName evidence="5">Exonuclease VII large subunit</shortName>
    </alternativeName>
</protein>
<feature type="domain" description="Exonuclease VII large subunit C-terminal" evidence="7">
    <location>
        <begin position="124"/>
        <end position="442"/>
    </location>
</feature>
<dbReference type="Proteomes" id="UP000321577">
    <property type="component" value="Unassembled WGS sequence"/>
</dbReference>
<comment type="caution">
    <text evidence="9">The sequence shown here is derived from an EMBL/GenBank/DDBJ whole genome shotgun (WGS) entry which is preliminary data.</text>
</comment>
<evidence type="ECO:0000313" key="9">
    <source>
        <dbReference type="EMBL" id="GEP46359.1"/>
    </source>
</evidence>
<dbReference type="Pfam" id="PF13742">
    <property type="entry name" value="tRNA_anti_2"/>
    <property type="match status" value="1"/>
</dbReference>
<keyword evidence="2 5" id="KW-0540">Nuclease</keyword>
<dbReference type="GO" id="GO:0008855">
    <property type="term" value="F:exodeoxyribonuclease VII activity"/>
    <property type="evidence" value="ECO:0007669"/>
    <property type="project" value="UniProtKB-UniRule"/>
</dbReference>
<comment type="subcellular location">
    <subcellularLocation>
        <location evidence="5 6">Cytoplasm</location>
    </subcellularLocation>
</comment>
<comment type="similarity">
    <text evidence="5 6">Belongs to the XseA family.</text>
</comment>
<comment type="function">
    <text evidence="5">Bidirectionally degrades single-stranded DNA into large acid-insoluble oligonucleotides, which are then degraded further into small acid-soluble oligonucleotides.</text>
</comment>
<dbReference type="OrthoDB" id="9802795at2"/>
<dbReference type="GO" id="GO:0003676">
    <property type="term" value="F:nucleic acid binding"/>
    <property type="evidence" value="ECO:0007669"/>
    <property type="project" value="InterPro"/>
</dbReference>
<name>A0A512MI06_9BACT</name>
<dbReference type="GO" id="GO:0005737">
    <property type="term" value="C:cytoplasm"/>
    <property type="evidence" value="ECO:0007669"/>
    <property type="project" value="UniProtKB-SubCell"/>
</dbReference>
<dbReference type="HAMAP" id="MF_00378">
    <property type="entry name" value="Exonuc_7_L"/>
    <property type="match status" value="1"/>
</dbReference>
<evidence type="ECO:0000256" key="6">
    <source>
        <dbReference type="RuleBase" id="RU004355"/>
    </source>
</evidence>
<evidence type="ECO:0000256" key="2">
    <source>
        <dbReference type="ARBA" id="ARBA00022722"/>
    </source>
</evidence>
<dbReference type="Pfam" id="PF02601">
    <property type="entry name" value="Exonuc_VII_L"/>
    <property type="match status" value="1"/>
</dbReference>
<feature type="domain" description="OB-fold nucleic acid binding" evidence="8">
    <location>
        <begin position="8"/>
        <end position="101"/>
    </location>
</feature>
<evidence type="ECO:0000256" key="4">
    <source>
        <dbReference type="ARBA" id="ARBA00022839"/>
    </source>
</evidence>
<keyword evidence="4 5" id="KW-0269">Exonuclease</keyword>
<dbReference type="NCBIfam" id="TIGR00237">
    <property type="entry name" value="xseA"/>
    <property type="match status" value="1"/>
</dbReference>
<dbReference type="EMBL" id="BKAG01000091">
    <property type="protein sequence ID" value="GEP46359.1"/>
    <property type="molecule type" value="Genomic_DNA"/>
</dbReference>
<dbReference type="PANTHER" id="PTHR30008:SF0">
    <property type="entry name" value="EXODEOXYRIBONUCLEASE 7 LARGE SUBUNIT"/>
    <property type="match status" value="1"/>
</dbReference>
<dbReference type="AlphaFoldDB" id="A0A512MI06"/>
<evidence type="ECO:0000256" key="1">
    <source>
        <dbReference type="ARBA" id="ARBA00022490"/>
    </source>
</evidence>
<dbReference type="GO" id="GO:0006308">
    <property type="term" value="P:DNA catabolic process"/>
    <property type="evidence" value="ECO:0007669"/>
    <property type="project" value="UniProtKB-UniRule"/>
</dbReference>
<proteinExistence type="inferred from homology"/>
<evidence type="ECO:0000259" key="8">
    <source>
        <dbReference type="Pfam" id="PF13742"/>
    </source>
</evidence>
<dbReference type="RefSeq" id="WP_146856156.1">
    <property type="nucleotide sequence ID" value="NZ_BKAG01000091.1"/>
</dbReference>
<reference evidence="9 10" key="1">
    <citation type="submission" date="2019-07" db="EMBL/GenBank/DDBJ databases">
        <title>Whole genome shotgun sequence of Brevifollis gellanilyticus NBRC 108608.</title>
        <authorList>
            <person name="Hosoyama A."/>
            <person name="Uohara A."/>
            <person name="Ohji S."/>
            <person name="Ichikawa N."/>
        </authorList>
    </citation>
    <scope>NUCLEOTIDE SEQUENCE [LARGE SCALE GENOMIC DNA]</scope>
    <source>
        <strain evidence="9 10">NBRC 108608</strain>
    </source>
</reference>
<gene>
    <name evidence="5 9" type="primary">xseA</name>
    <name evidence="9" type="ORF">BGE01nite_56500</name>
</gene>
<dbReference type="InterPro" id="IPR020579">
    <property type="entry name" value="Exonuc_VII_lsu_C"/>
</dbReference>
<dbReference type="InterPro" id="IPR003753">
    <property type="entry name" value="Exonuc_VII_L"/>
</dbReference>
<dbReference type="InterPro" id="IPR025824">
    <property type="entry name" value="OB-fold_nuc-bd_dom"/>
</dbReference>
<keyword evidence="3 5" id="KW-0378">Hydrolase</keyword>
<keyword evidence="1 5" id="KW-0963">Cytoplasm</keyword>
<dbReference type="CDD" id="cd04489">
    <property type="entry name" value="ExoVII_LU_OBF"/>
    <property type="match status" value="1"/>
</dbReference>
<dbReference type="PANTHER" id="PTHR30008">
    <property type="entry name" value="EXODEOXYRIBONUCLEASE 7 LARGE SUBUNIT"/>
    <property type="match status" value="1"/>
</dbReference>
<comment type="catalytic activity">
    <reaction evidence="5 6">
        <text>Exonucleolytic cleavage in either 5'- to 3'- or 3'- to 5'-direction to yield nucleoside 5'-phosphates.</text>
        <dbReference type="EC" id="3.1.11.6"/>
    </reaction>
</comment>
<evidence type="ECO:0000313" key="10">
    <source>
        <dbReference type="Proteomes" id="UP000321577"/>
    </source>
</evidence>
<sequence length="447" mass="49932">MESAEQVLSVSQLTREIREVLESRIGAVWVEGEISNHRLQSSGHQYFTLKDAGSQISCVMFRGAAGRSSVRLTDGVQVQVYGEISVYEPRGQYQLVVKQVQMKGQGSLQARFEALKRRLYDEGLFDEEHKQFIPKFPKVVALVTSPTGAAIQDMLNILTRRAPWLHVLVYPVRVQGTGVERETIEALQVLNDAERHGLPEPDTIVIGRGGGSIEDLWAYNEESLARAIFASRIPIISAVGHEIDFTIADFVADLRAPTPSAAAELLAPDLGELRSFFDTAATRMQTRIMMLLKHHEQVIELTAKGPLLHEPQRFLERAEQGVDELESRLASCATEQLRGLEDWLMQSQQVLMQHHPRVLITEAGHQVETQTTRLQQTLEHRLVRMSDRLASRADVLRNLGPESVLARGFSFTMTEGGSSVKHATDVKPGDRLITRLHEGEVRSVVEG</sequence>
<dbReference type="EC" id="3.1.11.6" evidence="5"/>
<dbReference type="GO" id="GO:0009318">
    <property type="term" value="C:exodeoxyribonuclease VII complex"/>
    <property type="evidence" value="ECO:0007669"/>
    <property type="project" value="UniProtKB-UniRule"/>
</dbReference>
<evidence type="ECO:0000259" key="7">
    <source>
        <dbReference type="Pfam" id="PF02601"/>
    </source>
</evidence>
<organism evidence="9 10">
    <name type="scientific">Brevifollis gellanilyticus</name>
    <dbReference type="NCBI Taxonomy" id="748831"/>
    <lineage>
        <taxon>Bacteria</taxon>
        <taxon>Pseudomonadati</taxon>
        <taxon>Verrucomicrobiota</taxon>
        <taxon>Verrucomicrobiia</taxon>
        <taxon>Verrucomicrobiales</taxon>
        <taxon>Verrucomicrobiaceae</taxon>
    </lineage>
</organism>
<accession>A0A512MI06</accession>
<evidence type="ECO:0000256" key="5">
    <source>
        <dbReference type="HAMAP-Rule" id="MF_00378"/>
    </source>
</evidence>
<comment type="subunit">
    <text evidence="5">Heterooligomer composed of large and small subunits.</text>
</comment>
<evidence type="ECO:0000256" key="3">
    <source>
        <dbReference type="ARBA" id="ARBA00022801"/>
    </source>
</evidence>